<gene>
    <name evidence="2" type="ORF">WMSIL1_LOCUS8428</name>
</gene>
<dbReference type="EMBL" id="CABIJS010000333">
    <property type="protein sequence ID" value="VUZ49552.1"/>
    <property type="molecule type" value="Genomic_DNA"/>
</dbReference>
<name>A0A564YQH4_HYMDI</name>
<dbReference type="Proteomes" id="UP000321570">
    <property type="component" value="Unassembled WGS sequence"/>
</dbReference>
<organism evidence="2 3">
    <name type="scientific">Hymenolepis diminuta</name>
    <name type="common">Rat tapeworm</name>
    <dbReference type="NCBI Taxonomy" id="6216"/>
    <lineage>
        <taxon>Eukaryota</taxon>
        <taxon>Metazoa</taxon>
        <taxon>Spiralia</taxon>
        <taxon>Lophotrochozoa</taxon>
        <taxon>Platyhelminthes</taxon>
        <taxon>Cestoda</taxon>
        <taxon>Eucestoda</taxon>
        <taxon>Cyclophyllidea</taxon>
        <taxon>Hymenolepididae</taxon>
        <taxon>Hymenolepis</taxon>
    </lineage>
</organism>
<accession>A0A564YQH4</accession>
<evidence type="ECO:0000256" key="1">
    <source>
        <dbReference type="SAM" id="MobiDB-lite"/>
    </source>
</evidence>
<reference evidence="2 3" key="1">
    <citation type="submission" date="2019-07" db="EMBL/GenBank/DDBJ databases">
        <authorList>
            <person name="Jastrzebski P J."/>
            <person name="Paukszto L."/>
            <person name="Jastrzebski P J."/>
        </authorList>
    </citation>
    <scope>NUCLEOTIDE SEQUENCE [LARGE SCALE GENOMIC DNA]</scope>
    <source>
        <strain evidence="2 3">WMS-il1</strain>
    </source>
</reference>
<protein>
    <submittedName>
        <fullName evidence="2">Uncharacterized protein</fullName>
    </submittedName>
</protein>
<feature type="compositionally biased region" description="Polar residues" evidence="1">
    <location>
        <begin position="129"/>
        <end position="147"/>
    </location>
</feature>
<feature type="region of interest" description="Disordered" evidence="1">
    <location>
        <begin position="128"/>
        <end position="147"/>
    </location>
</feature>
<sequence>MELPKNHNNKIEIIQTGFKRTVVIRRHPRGVENAPKYFPLAGDSTSVREEEQHCLLEQAPVIQKKRARRKGNTQKPEVTIPPKMPQNKIYQAIPAPLNHARILSLTDSTFSILQTVCHVLQASMPAKTELSTKQILSHSPPSSEILP</sequence>
<evidence type="ECO:0000313" key="3">
    <source>
        <dbReference type="Proteomes" id="UP000321570"/>
    </source>
</evidence>
<evidence type="ECO:0000313" key="2">
    <source>
        <dbReference type="EMBL" id="VUZ49552.1"/>
    </source>
</evidence>
<feature type="region of interest" description="Disordered" evidence="1">
    <location>
        <begin position="64"/>
        <end position="83"/>
    </location>
</feature>
<dbReference type="AlphaFoldDB" id="A0A564YQH4"/>
<proteinExistence type="predicted"/>
<keyword evidence="3" id="KW-1185">Reference proteome</keyword>